<protein>
    <recommendedName>
        <fullName evidence="2">ribonuclease T1</fullName>
        <ecNumber evidence="2">4.6.1.24</ecNumber>
    </recommendedName>
</protein>
<feature type="region of interest" description="Disordered" evidence="9">
    <location>
        <begin position="145"/>
        <end position="191"/>
    </location>
</feature>
<sequence length="209" mass="20730">MVGSLLSALALALCAVSATADLLLDRQGTASLSDLTCGRTSYTKTEVDAAVAEGCRLYAAGDQVGSGKYPHRYNNFEGLVFAASGPYQEFPILQSGSVYTGRSPGPDRVVFNPNYQGSCVYVGAITHTGASGNGFVPCLETSAGGATASSSTNRPTASSSRSSTATPTRSGATSTSTSTASAGTNAAAPGLSGGSQGAVVGAVVGLLLL</sequence>
<evidence type="ECO:0000256" key="1">
    <source>
        <dbReference type="ARBA" id="ARBA00009006"/>
    </source>
</evidence>
<evidence type="ECO:0000256" key="10">
    <source>
        <dbReference type="SAM" id="SignalP"/>
    </source>
</evidence>
<dbReference type="EMBL" id="MU863708">
    <property type="protein sequence ID" value="KAK4096548.1"/>
    <property type="molecule type" value="Genomic_DNA"/>
</dbReference>
<keyword evidence="3" id="KW-0540">Nuclease</keyword>
<name>A0AAN6PRQ3_9PEZI</name>
<evidence type="ECO:0000256" key="4">
    <source>
        <dbReference type="ARBA" id="ARBA00022759"/>
    </source>
</evidence>
<feature type="compositionally biased region" description="Low complexity" evidence="9">
    <location>
        <begin position="145"/>
        <end position="190"/>
    </location>
</feature>
<gene>
    <name evidence="11" type="ORF">N658DRAFT_501444</name>
</gene>
<dbReference type="EC" id="4.6.1.24" evidence="2"/>
<evidence type="ECO:0000256" key="3">
    <source>
        <dbReference type="ARBA" id="ARBA00022722"/>
    </source>
</evidence>
<keyword evidence="7" id="KW-0456">Lyase</keyword>
<proteinExistence type="inferred from homology"/>
<keyword evidence="10" id="KW-0732">Signal</keyword>
<keyword evidence="6" id="KW-1015">Disulfide bond</keyword>
<evidence type="ECO:0000313" key="12">
    <source>
        <dbReference type="Proteomes" id="UP001305647"/>
    </source>
</evidence>
<dbReference type="Proteomes" id="UP001305647">
    <property type="component" value="Unassembled WGS sequence"/>
</dbReference>
<dbReference type="GO" id="GO:0046589">
    <property type="term" value="F:ribonuclease T1 activity"/>
    <property type="evidence" value="ECO:0007669"/>
    <property type="project" value="UniProtKB-EC"/>
</dbReference>
<dbReference type="PANTHER" id="PTHR42104">
    <property type="entry name" value="EXTRACELLULAR GUANYL-SPECIFIC RIBONUCLEASE RNTA (AFU_ORTHOLOGUE AFUA_4G03230)"/>
    <property type="match status" value="1"/>
</dbReference>
<evidence type="ECO:0000256" key="6">
    <source>
        <dbReference type="ARBA" id="ARBA00023157"/>
    </source>
</evidence>
<dbReference type="Gene3D" id="3.10.450.30">
    <property type="entry name" value="Microbial ribonucleases"/>
    <property type="match status" value="1"/>
</dbReference>
<evidence type="ECO:0000256" key="5">
    <source>
        <dbReference type="ARBA" id="ARBA00022801"/>
    </source>
</evidence>
<keyword evidence="5" id="KW-0378">Hydrolase</keyword>
<dbReference type="Pfam" id="PF00545">
    <property type="entry name" value="Ribonuclease"/>
    <property type="match status" value="1"/>
</dbReference>
<dbReference type="PANTHER" id="PTHR42104:SF1">
    <property type="entry name" value="EXTRACELLULAR GUANYL-SPECIFIC RIBONUCLEASE RNTA (AFU_ORTHOLOGUE AFUA_4G03230)"/>
    <property type="match status" value="1"/>
</dbReference>
<comment type="catalytic activity">
    <reaction evidence="8">
        <text>[RNA] containing guanosine + H2O = an [RNA fragment]-3'-guanosine-3'-phosphate + a 5'-hydroxy-ribonucleotide-3'-[RNA fragment].</text>
        <dbReference type="EC" id="4.6.1.24"/>
    </reaction>
</comment>
<organism evidence="11 12">
    <name type="scientific">Parathielavia hyrcaniae</name>
    <dbReference type="NCBI Taxonomy" id="113614"/>
    <lineage>
        <taxon>Eukaryota</taxon>
        <taxon>Fungi</taxon>
        <taxon>Dikarya</taxon>
        <taxon>Ascomycota</taxon>
        <taxon>Pezizomycotina</taxon>
        <taxon>Sordariomycetes</taxon>
        <taxon>Sordariomycetidae</taxon>
        <taxon>Sordariales</taxon>
        <taxon>Chaetomiaceae</taxon>
        <taxon>Parathielavia</taxon>
    </lineage>
</organism>
<feature type="chain" id="PRO_5042929787" description="ribonuclease T1" evidence="10">
    <location>
        <begin position="21"/>
        <end position="209"/>
    </location>
</feature>
<dbReference type="SUPFAM" id="SSF53933">
    <property type="entry name" value="Microbial ribonucleases"/>
    <property type="match status" value="1"/>
</dbReference>
<reference evidence="11" key="1">
    <citation type="journal article" date="2023" name="Mol. Phylogenet. Evol.">
        <title>Genome-scale phylogeny and comparative genomics of the fungal order Sordariales.</title>
        <authorList>
            <person name="Hensen N."/>
            <person name="Bonometti L."/>
            <person name="Westerberg I."/>
            <person name="Brannstrom I.O."/>
            <person name="Guillou S."/>
            <person name="Cros-Aarteil S."/>
            <person name="Calhoun S."/>
            <person name="Haridas S."/>
            <person name="Kuo A."/>
            <person name="Mondo S."/>
            <person name="Pangilinan J."/>
            <person name="Riley R."/>
            <person name="LaButti K."/>
            <person name="Andreopoulos B."/>
            <person name="Lipzen A."/>
            <person name="Chen C."/>
            <person name="Yan M."/>
            <person name="Daum C."/>
            <person name="Ng V."/>
            <person name="Clum A."/>
            <person name="Steindorff A."/>
            <person name="Ohm R.A."/>
            <person name="Martin F."/>
            <person name="Silar P."/>
            <person name="Natvig D.O."/>
            <person name="Lalanne C."/>
            <person name="Gautier V."/>
            <person name="Ament-Velasquez S.L."/>
            <person name="Kruys A."/>
            <person name="Hutchinson M.I."/>
            <person name="Powell A.J."/>
            <person name="Barry K."/>
            <person name="Miller A.N."/>
            <person name="Grigoriev I.V."/>
            <person name="Debuchy R."/>
            <person name="Gladieux P."/>
            <person name="Hiltunen Thoren M."/>
            <person name="Johannesson H."/>
        </authorList>
    </citation>
    <scope>NUCLEOTIDE SEQUENCE</scope>
    <source>
        <strain evidence="11">CBS 757.83</strain>
    </source>
</reference>
<evidence type="ECO:0000256" key="9">
    <source>
        <dbReference type="SAM" id="MobiDB-lite"/>
    </source>
</evidence>
<dbReference type="GO" id="GO:0016787">
    <property type="term" value="F:hydrolase activity"/>
    <property type="evidence" value="ECO:0007669"/>
    <property type="project" value="UniProtKB-KW"/>
</dbReference>
<dbReference type="CDD" id="cd00606">
    <property type="entry name" value="fungal_RNase"/>
    <property type="match status" value="1"/>
</dbReference>
<dbReference type="InterPro" id="IPR000026">
    <property type="entry name" value="N1-like"/>
</dbReference>
<keyword evidence="4" id="KW-0255">Endonuclease</keyword>
<evidence type="ECO:0000256" key="7">
    <source>
        <dbReference type="ARBA" id="ARBA00023239"/>
    </source>
</evidence>
<accession>A0AAN6PRQ3</accession>
<evidence type="ECO:0000256" key="2">
    <source>
        <dbReference type="ARBA" id="ARBA00012549"/>
    </source>
</evidence>
<evidence type="ECO:0000313" key="11">
    <source>
        <dbReference type="EMBL" id="KAK4096548.1"/>
    </source>
</evidence>
<dbReference type="InterPro" id="IPR016191">
    <property type="entry name" value="Ribonuclease/ribotoxin"/>
</dbReference>
<comment type="caution">
    <text evidence="11">The sequence shown here is derived from an EMBL/GenBank/DDBJ whole genome shotgun (WGS) entry which is preliminary data.</text>
</comment>
<feature type="signal peptide" evidence="10">
    <location>
        <begin position="1"/>
        <end position="20"/>
    </location>
</feature>
<keyword evidence="12" id="KW-1185">Reference proteome</keyword>
<dbReference type="AlphaFoldDB" id="A0AAN6PRQ3"/>
<dbReference type="GO" id="GO:0003723">
    <property type="term" value="F:RNA binding"/>
    <property type="evidence" value="ECO:0007669"/>
    <property type="project" value="InterPro"/>
</dbReference>
<comment type="similarity">
    <text evidence="1">Belongs to the ribonuclease N1/T1 family.</text>
</comment>
<evidence type="ECO:0000256" key="8">
    <source>
        <dbReference type="ARBA" id="ARBA00034015"/>
    </source>
</evidence>
<reference evidence="11" key="2">
    <citation type="submission" date="2023-05" db="EMBL/GenBank/DDBJ databases">
        <authorList>
            <consortium name="Lawrence Berkeley National Laboratory"/>
            <person name="Steindorff A."/>
            <person name="Hensen N."/>
            <person name="Bonometti L."/>
            <person name="Westerberg I."/>
            <person name="Brannstrom I.O."/>
            <person name="Guillou S."/>
            <person name="Cros-Aarteil S."/>
            <person name="Calhoun S."/>
            <person name="Haridas S."/>
            <person name="Kuo A."/>
            <person name="Mondo S."/>
            <person name="Pangilinan J."/>
            <person name="Riley R."/>
            <person name="Labutti K."/>
            <person name="Andreopoulos B."/>
            <person name="Lipzen A."/>
            <person name="Chen C."/>
            <person name="Yanf M."/>
            <person name="Daum C."/>
            <person name="Ng V."/>
            <person name="Clum A."/>
            <person name="Ohm R."/>
            <person name="Martin F."/>
            <person name="Silar P."/>
            <person name="Natvig D."/>
            <person name="Lalanne C."/>
            <person name="Gautier V."/>
            <person name="Ament-Velasquez S.L."/>
            <person name="Kruys A."/>
            <person name="Hutchinson M.I."/>
            <person name="Powell A.J."/>
            <person name="Barry K."/>
            <person name="Miller A.N."/>
            <person name="Grigoriev I.V."/>
            <person name="Debuchy R."/>
            <person name="Gladieux P."/>
            <person name="Thoren M.H."/>
            <person name="Johannesson H."/>
        </authorList>
    </citation>
    <scope>NUCLEOTIDE SEQUENCE</scope>
    <source>
        <strain evidence="11">CBS 757.83</strain>
    </source>
</reference>